<dbReference type="Pfam" id="PF00420">
    <property type="entry name" value="Oxidored_q2"/>
    <property type="match status" value="1"/>
</dbReference>
<dbReference type="InterPro" id="IPR039428">
    <property type="entry name" value="NUOK/Mnh_C1-like"/>
</dbReference>
<evidence type="ECO:0000256" key="5">
    <source>
        <dbReference type="SAM" id="Phobius"/>
    </source>
</evidence>
<feature type="transmembrane region" description="Helical" evidence="5">
    <location>
        <begin position="37"/>
        <end position="55"/>
    </location>
</feature>
<evidence type="ECO:0000313" key="7">
    <source>
        <dbReference type="Proteomes" id="UP000317171"/>
    </source>
</evidence>
<dbReference type="EMBL" id="CP036269">
    <property type="protein sequence ID" value="QDT40680.1"/>
    <property type="molecule type" value="Genomic_DNA"/>
</dbReference>
<keyword evidence="2 5" id="KW-0812">Transmembrane</keyword>
<reference evidence="6 7" key="1">
    <citation type="submission" date="2019-02" db="EMBL/GenBank/DDBJ databases">
        <title>Deep-cultivation of Planctomycetes and their phenomic and genomic characterization uncovers novel biology.</title>
        <authorList>
            <person name="Wiegand S."/>
            <person name="Jogler M."/>
            <person name="Boedeker C."/>
            <person name="Pinto D."/>
            <person name="Vollmers J."/>
            <person name="Rivas-Marin E."/>
            <person name="Kohn T."/>
            <person name="Peeters S.H."/>
            <person name="Heuer A."/>
            <person name="Rast P."/>
            <person name="Oberbeckmann S."/>
            <person name="Bunk B."/>
            <person name="Jeske O."/>
            <person name="Meyerdierks A."/>
            <person name="Storesund J.E."/>
            <person name="Kallscheuer N."/>
            <person name="Luecker S."/>
            <person name="Lage O.M."/>
            <person name="Pohl T."/>
            <person name="Merkel B.J."/>
            <person name="Hornburger P."/>
            <person name="Mueller R.-W."/>
            <person name="Bruemmer F."/>
            <person name="Labrenz M."/>
            <person name="Spormann A.M."/>
            <person name="Op den Camp H."/>
            <person name="Overmann J."/>
            <person name="Amann R."/>
            <person name="Jetten M.S.M."/>
            <person name="Mascher T."/>
            <person name="Medema M.H."/>
            <person name="Devos D.P."/>
            <person name="Kaster A.-K."/>
            <person name="Ovreas L."/>
            <person name="Rohde M."/>
            <person name="Galperin M.Y."/>
            <person name="Jogler C."/>
        </authorList>
    </citation>
    <scope>NUCLEOTIDE SEQUENCE [LARGE SCALE GENOMIC DNA]</scope>
    <source>
        <strain evidence="6 7">Pan241w</strain>
    </source>
</reference>
<evidence type="ECO:0000256" key="1">
    <source>
        <dbReference type="ARBA" id="ARBA00004141"/>
    </source>
</evidence>
<accession>A0A517R9W7</accession>
<evidence type="ECO:0000313" key="6">
    <source>
        <dbReference type="EMBL" id="QDT40680.1"/>
    </source>
</evidence>
<dbReference type="Gene3D" id="1.10.287.3510">
    <property type="match status" value="1"/>
</dbReference>
<sequence length="110" mass="12292">MILSQSAPLLHNYLLIAVTLIVLGFLGMLLQRNRLATLFSLLLWLQGAGLVFAAYGQFQSSQKGNFYFLIVALIVITLLCTLAALIFHARRYLKQEQVEPEPREGTNARG</sequence>
<keyword evidence="6" id="KW-0830">Ubiquinone</keyword>
<evidence type="ECO:0000256" key="2">
    <source>
        <dbReference type="ARBA" id="ARBA00022692"/>
    </source>
</evidence>
<evidence type="ECO:0000256" key="3">
    <source>
        <dbReference type="ARBA" id="ARBA00022989"/>
    </source>
</evidence>
<keyword evidence="4 5" id="KW-0472">Membrane</keyword>
<feature type="transmembrane region" description="Helical" evidence="5">
    <location>
        <begin position="67"/>
        <end position="87"/>
    </location>
</feature>
<feature type="transmembrane region" description="Helical" evidence="5">
    <location>
        <begin position="12"/>
        <end position="30"/>
    </location>
</feature>
<dbReference type="AlphaFoldDB" id="A0A517R9W7"/>
<evidence type="ECO:0000256" key="4">
    <source>
        <dbReference type="ARBA" id="ARBA00023136"/>
    </source>
</evidence>
<comment type="subcellular location">
    <subcellularLocation>
        <location evidence="1">Membrane</location>
        <topology evidence="1">Multi-pass membrane protein</topology>
    </subcellularLocation>
</comment>
<keyword evidence="7" id="KW-1185">Reference proteome</keyword>
<dbReference type="Proteomes" id="UP000317171">
    <property type="component" value="Chromosome"/>
</dbReference>
<protein>
    <submittedName>
        <fullName evidence="6">NADH:ubiquinone oxidoreductase subunit K</fullName>
    </submittedName>
</protein>
<dbReference type="GO" id="GO:0016020">
    <property type="term" value="C:membrane"/>
    <property type="evidence" value="ECO:0007669"/>
    <property type="project" value="UniProtKB-SubCell"/>
</dbReference>
<dbReference type="RefSeq" id="WP_198000307.1">
    <property type="nucleotide sequence ID" value="NZ_CP036269.1"/>
</dbReference>
<name>A0A517R9W7_9PLAN</name>
<proteinExistence type="predicted"/>
<gene>
    <name evidence="6" type="ORF">Pan241w_07380</name>
</gene>
<dbReference type="KEGG" id="gaz:Pan241w_07380"/>
<keyword evidence="3 5" id="KW-1133">Transmembrane helix</keyword>
<organism evidence="6 7">
    <name type="scientific">Gimesia alba</name>
    <dbReference type="NCBI Taxonomy" id="2527973"/>
    <lineage>
        <taxon>Bacteria</taxon>
        <taxon>Pseudomonadati</taxon>
        <taxon>Planctomycetota</taxon>
        <taxon>Planctomycetia</taxon>
        <taxon>Planctomycetales</taxon>
        <taxon>Planctomycetaceae</taxon>
        <taxon>Gimesia</taxon>
    </lineage>
</organism>